<evidence type="ECO:0000313" key="2">
    <source>
        <dbReference type="EMBL" id="KAK3675645.1"/>
    </source>
</evidence>
<keyword evidence="3" id="KW-1185">Reference proteome</keyword>
<accession>A0AAE0WPM1</accession>
<gene>
    <name evidence="2" type="ORF">LTR78_004286</name>
</gene>
<evidence type="ECO:0000313" key="3">
    <source>
        <dbReference type="Proteomes" id="UP001274830"/>
    </source>
</evidence>
<feature type="region of interest" description="Disordered" evidence="1">
    <location>
        <begin position="1"/>
        <end position="113"/>
    </location>
</feature>
<dbReference type="AlphaFoldDB" id="A0AAE0WPM1"/>
<organism evidence="2 3">
    <name type="scientific">Recurvomyces mirabilis</name>
    <dbReference type="NCBI Taxonomy" id="574656"/>
    <lineage>
        <taxon>Eukaryota</taxon>
        <taxon>Fungi</taxon>
        <taxon>Dikarya</taxon>
        <taxon>Ascomycota</taxon>
        <taxon>Pezizomycotina</taxon>
        <taxon>Dothideomycetes</taxon>
        <taxon>Dothideomycetidae</taxon>
        <taxon>Mycosphaerellales</taxon>
        <taxon>Teratosphaeriaceae</taxon>
        <taxon>Recurvomyces</taxon>
    </lineage>
</organism>
<dbReference type="Proteomes" id="UP001274830">
    <property type="component" value="Unassembled WGS sequence"/>
</dbReference>
<name>A0AAE0WPM1_9PEZI</name>
<protein>
    <submittedName>
        <fullName evidence="2">Uncharacterized protein</fullName>
    </submittedName>
</protein>
<evidence type="ECO:0000256" key="1">
    <source>
        <dbReference type="SAM" id="MobiDB-lite"/>
    </source>
</evidence>
<comment type="caution">
    <text evidence="2">The sequence shown here is derived from an EMBL/GenBank/DDBJ whole genome shotgun (WGS) entry which is preliminary data.</text>
</comment>
<sequence>MATNSRKRSHDDEQKLQQHAANATDDEVAQDRPIKISSSQTDDNDSELPSTFKITQPMMPPPLKPADPSQREEQQPPRSGQGSQKPRDAQTDLASTQAKASQLEDVTSESTIPDDEEVLHSLMPSEPQDEIADFDWTDLQARYHDRMTELQHNELKIVDEFSQLCDFFGIWADSMQTHEVGRSFKRLKTQTAYVRHEEDELEQKRGHYIKVVDAFKSALQLLGT</sequence>
<dbReference type="EMBL" id="JAUTXT010000013">
    <property type="protein sequence ID" value="KAK3675645.1"/>
    <property type="molecule type" value="Genomic_DNA"/>
</dbReference>
<feature type="compositionally biased region" description="Polar residues" evidence="1">
    <location>
        <begin position="36"/>
        <end position="54"/>
    </location>
</feature>
<reference evidence="2" key="1">
    <citation type="submission" date="2023-07" db="EMBL/GenBank/DDBJ databases">
        <title>Black Yeasts Isolated from many extreme environments.</title>
        <authorList>
            <person name="Coleine C."/>
            <person name="Stajich J.E."/>
            <person name="Selbmann L."/>
        </authorList>
    </citation>
    <scope>NUCLEOTIDE SEQUENCE</scope>
    <source>
        <strain evidence="2">CCFEE 5485</strain>
    </source>
</reference>
<feature type="compositionally biased region" description="Polar residues" evidence="1">
    <location>
        <begin position="92"/>
        <end position="111"/>
    </location>
</feature>
<proteinExistence type="predicted"/>